<evidence type="ECO:0000313" key="1">
    <source>
        <dbReference type="EMBL" id="TFD28522.1"/>
    </source>
</evidence>
<comment type="caution">
    <text evidence="1">The sequence shown here is derived from an EMBL/GenBank/DDBJ whole genome shotgun (WGS) entry which is preliminary data.</text>
</comment>
<dbReference type="EMBL" id="SOGT01000002">
    <property type="protein sequence ID" value="TFD28522.1"/>
    <property type="molecule type" value="Genomic_DNA"/>
</dbReference>
<dbReference type="OrthoDB" id="3579456at2"/>
<keyword evidence="2" id="KW-1185">Reference proteome</keyword>
<organism evidence="1 2">
    <name type="scientific">Cryobacterium lyxosi</name>
    <dbReference type="NCBI Taxonomy" id="1259228"/>
    <lineage>
        <taxon>Bacteria</taxon>
        <taxon>Bacillati</taxon>
        <taxon>Actinomycetota</taxon>
        <taxon>Actinomycetes</taxon>
        <taxon>Micrococcales</taxon>
        <taxon>Microbacteriaceae</taxon>
        <taxon>Cryobacterium</taxon>
    </lineage>
</organism>
<protein>
    <submittedName>
        <fullName evidence="1">Uncharacterized protein</fullName>
    </submittedName>
</protein>
<name>A0A4R8ZJU4_9MICO</name>
<dbReference type="AlphaFoldDB" id="A0A4R8ZJU4"/>
<dbReference type="RefSeq" id="WP_134571303.1">
    <property type="nucleotide sequence ID" value="NZ_SOGT01000002.1"/>
</dbReference>
<sequence>MRNLTEVFAGMIWGKPIPLELPPELRPVLSAALHAVAETLRATDDGPPDSAPFDAAVVAVEAILHGMQELGAGTTSLSPTAAIVIDLKRILVALRPGTERDSEDPPSPVV</sequence>
<reference evidence="1 2" key="1">
    <citation type="submission" date="2019-03" db="EMBL/GenBank/DDBJ databases">
        <title>Genomics of glacier-inhabiting Cryobacterium strains.</title>
        <authorList>
            <person name="Liu Q."/>
            <person name="Xin Y.-H."/>
        </authorList>
    </citation>
    <scope>NUCLEOTIDE SEQUENCE [LARGE SCALE GENOMIC DNA]</scope>
    <source>
        <strain evidence="1 2">TMT1-1</strain>
    </source>
</reference>
<dbReference type="Proteomes" id="UP000298424">
    <property type="component" value="Unassembled WGS sequence"/>
</dbReference>
<evidence type="ECO:0000313" key="2">
    <source>
        <dbReference type="Proteomes" id="UP000298424"/>
    </source>
</evidence>
<accession>A0A4R8ZJU4</accession>
<proteinExistence type="predicted"/>
<gene>
    <name evidence="1" type="ORF">E3T27_00975</name>
</gene>